<dbReference type="RefSeq" id="WP_045087850.1">
    <property type="nucleotide sequence ID" value="NZ_LN824141.1"/>
</dbReference>
<dbReference type="PANTHER" id="PTHR42983">
    <property type="entry name" value="DINITROGENASE IRON-MOLYBDENUM COFACTOR PROTEIN-RELATED"/>
    <property type="match status" value="1"/>
</dbReference>
<protein>
    <submittedName>
        <fullName evidence="2">Minitrogenase iron-molybdenum cofactor</fullName>
    </submittedName>
</protein>
<organism evidence="2 3">
    <name type="scientific">Defluviitoga tunisiensis</name>
    <dbReference type="NCBI Taxonomy" id="1006576"/>
    <lineage>
        <taxon>Bacteria</taxon>
        <taxon>Thermotogati</taxon>
        <taxon>Thermotogota</taxon>
        <taxon>Thermotogae</taxon>
        <taxon>Petrotogales</taxon>
        <taxon>Petrotogaceae</taxon>
        <taxon>Defluviitoga</taxon>
    </lineage>
</organism>
<evidence type="ECO:0000313" key="3">
    <source>
        <dbReference type="Proteomes" id="UP000032809"/>
    </source>
</evidence>
<dbReference type="Pfam" id="PF02579">
    <property type="entry name" value="Nitro_FeMo-Co"/>
    <property type="match status" value="1"/>
</dbReference>
<dbReference type="InterPro" id="IPR003731">
    <property type="entry name" value="Di-Nase_FeMo-co_biosynth"/>
</dbReference>
<dbReference type="InterPro" id="IPR033913">
    <property type="entry name" value="MTH1175_dom"/>
</dbReference>
<reference evidence="3" key="1">
    <citation type="submission" date="2014-11" db="EMBL/GenBank/DDBJ databases">
        <authorList>
            <person name="Wibberg D."/>
        </authorList>
    </citation>
    <scope>NUCLEOTIDE SEQUENCE [LARGE SCALE GENOMIC DNA]</scope>
    <source>
        <strain evidence="3">L3</strain>
    </source>
</reference>
<dbReference type="PANTHER" id="PTHR42983:SF1">
    <property type="entry name" value="IRON-MOLYBDENUM PROTEIN"/>
    <property type="match status" value="1"/>
</dbReference>
<evidence type="ECO:0000313" key="2">
    <source>
        <dbReference type="EMBL" id="CEP78386.1"/>
    </source>
</evidence>
<dbReference type="AlphaFoldDB" id="A0A0C7NKG9"/>
<dbReference type="Gene3D" id="3.30.420.130">
    <property type="entry name" value="Dinitrogenase iron-molybdenum cofactor biosynthesis domain"/>
    <property type="match status" value="1"/>
</dbReference>
<sequence>MIVAIPTEMDSLNSKISERFARTAYFLIYNTNDDSYEFISHEMQQEHGAGTKIVNELSVRNVEAVISKNIGQNALQALKVGNIKAYIASAGNVKENIDFLKSKKLQEF</sequence>
<dbReference type="SUPFAM" id="SSF53146">
    <property type="entry name" value="Nitrogenase accessory factor-like"/>
    <property type="match status" value="1"/>
</dbReference>
<evidence type="ECO:0000259" key="1">
    <source>
        <dbReference type="Pfam" id="PF02579"/>
    </source>
</evidence>
<dbReference type="InterPro" id="IPR036105">
    <property type="entry name" value="DiNase_FeMo-co_biosyn_sf"/>
</dbReference>
<name>A0A0C7NKG9_DEFTU</name>
<dbReference type="CDD" id="cd00851">
    <property type="entry name" value="MTH1175"/>
    <property type="match status" value="1"/>
</dbReference>
<accession>A0A0C7NKG9</accession>
<dbReference type="KEGG" id="dtn:DTL3_1082"/>
<feature type="domain" description="Dinitrogenase iron-molybdenum cofactor biosynthesis" evidence="1">
    <location>
        <begin position="13"/>
        <end position="100"/>
    </location>
</feature>
<keyword evidence="3" id="KW-1185">Reference proteome</keyword>
<gene>
    <name evidence="2" type="ORF">DTL3_1082</name>
</gene>
<dbReference type="Proteomes" id="UP000032809">
    <property type="component" value="Chromosome I"/>
</dbReference>
<dbReference type="HOGENOM" id="CLU_104194_0_0_0"/>
<proteinExistence type="predicted"/>
<dbReference type="STRING" id="1006576.DTL3_1082"/>
<dbReference type="OrthoDB" id="9807451at2"/>
<dbReference type="EMBL" id="LN824141">
    <property type="protein sequence ID" value="CEP78386.1"/>
    <property type="molecule type" value="Genomic_DNA"/>
</dbReference>